<evidence type="ECO:0000256" key="1">
    <source>
        <dbReference type="ARBA" id="ARBA00022692"/>
    </source>
</evidence>
<dbReference type="GO" id="GO:0016020">
    <property type="term" value="C:membrane"/>
    <property type="evidence" value="ECO:0007669"/>
    <property type="project" value="InterPro"/>
</dbReference>
<keyword evidence="3 4" id="KW-0472">Membrane</keyword>
<dbReference type="PANTHER" id="PTHR23523">
    <property type="match status" value="1"/>
</dbReference>
<dbReference type="EMBL" id="CAACYJ010000009">
    <property type="protein sequence ID" value="VFB18083.1"/>
    <property type="molecule type" value="Genomic_DNA"/>
</dbReference>
<dbReference type="Pfam" id="PF07690">
    <property type="entry name" value="MFS_1"/>
    <property type="match status" value="1"/>
</dbReference>
<dbReference type="Gene3D" id="1.20.1250.20">
    <property type="entry name" value="MFS general substrate transporter like domains"/>
    <property type="match status" value="2"/>
</dbReference>
<evidence type="ECO:0000256" key="4">
    <source>
        <dbReference type="SAM" id="Phobius"/>
    </source>
</evidence>
<proteinExistence type="predicted"/>
<dbReference type="NCBIfam" id="TIGR00896">
    <property type="entry name" value="CynX"/>
    <property type="match status" value="1"/>
</dbReference>
<feature type="transmembrane region" description="Helical" evidence="4">
    <location>
        <begin position="85"/>
        <end position="106"/>
    </location>
</feature>
<feature type="transmembrane region" description="Helical" evidence="4">
    <location>
        <begin position="157"/>
        <end position="179"/>
    </location>
</feature>
<dbReference type="InterPro" id="IPR052524">
    <property type="entry name" value="MFS_Cyanate_Porter"/>
</dbReference>
<dbReference type="SUPFAM" id="SSF103473">
    <property type="entry name" value="MFS general substrate transporter"/>
    <property type="match status" value="1"/>
</dbReference>
<reference evidence="5 6" key="1">
    <citation type="submission" date="2019-02" db="EMBL/GenBank/DDBJ databases">
        <authorList>
            <consortium name="Pathogen Informatics"/>
        </authorList>
    </citation>
    <scope>NUCLEOTIDE SEQUENCE [LARGE SCALE GENOMIC DNA]</scope>
    <source>
        <strain evidence="5 6">3012STDY7103891</strain>
    </source>
</reference>
<dbReference type="Proteomes" id="UP000330809">
    <property type="component" value="Unassembled WGS sequence"/>
</dbReference>
<evidence type="ECO:0000313" key="5">
    <source>
        <dbReference type="EMBL" id="VFB18083.1"/>
    </source>
</evidence>
<dbReference type="InterPro" id="IPR036259">
    <property type="entry name" value="MFS_trans_sf"/>
</dbReference>
<feature type="transmembrane region" description="Helical" evidence="4">
    <location>
        <begin position="118"/>
        <end position="136"/>
    </location>
</feature>
<dbReference type="CDD" id="cd17339">
    <property type="entry name" value="MFS_NIMT_CynX_like"/>
    <property type="match status" value="1"/>
</dbReference>
<feature type="transmembrane region" description="Helical" evidence="4">
    <location>
        <begin position="191"/>
        <end position="211"/>
    </location>
</feature>
<protein>
    <submittedName>
        <fullName evidence="5">Cyanate transport system protein</fullName>
    </submittedName>
</protein>
<keyword evidence="2 4" id="KW-1133">Transmembrane helix</keyword>
<feature type="transmembrane region" description="Helical" evidence="4">
    <location>
        <begin position="223"/>
        <end position="244"/>
    </location>
</feature>
<evidence type="ECO:0000256" key="2">
    <source>
        <dbReference type="ARBA" id="ARBA00022989"/>
    </source>
</evidence>
<dbReference type="InterPro" id="IPR004747">
    <property type="entry name" value="CynX-like"/>
</dbReference>
<keyword evidence="1 4" id="KW-0812">Transmembrane</keyword>
<dbReference type="InterPro" id="IPR011701">
    <property type="entry name" value="MFS"/>
</dbReference>
<evidence type="ECO:0000313" key="6">
    <source>
        <dbReference type="Proteomes" id="UP000330809"/>
    </source>
</evidence>
<sequence length="345" mass="35602">MTTLPVLCLGLFAPLAPILARRFGTERVVLGILLTLGGGIVLRSCLGEVGLFAGSILAGASIGVIGVLLPGIIKRDFAGHAGTMTGVYTMALCLGAALAAGATVPLSESLGQSWAMGLGFWALPALLAVVFWLPQVGKRQGTHNVAYRVRGLLRDPLAWQVTLYMGLQSSLSYIVFGWLPSILIGRGLTPTQAGLVMSGSVIVQLITALTAPWLATRGKDQRLAIVLVMGMTLAGLFGCLYAPIDGLWGWAIVLGLGQGGTFSLALTMIVLRSRDAHVAANLSGMAQGIGYTVASMGPLAVGVVHEVTGGWSAVGWIFAVIGLGAIVAGLGAGRSLYVNVQSEKV</sequence>
<evidence type="ECO:0000256" key="3">
    <source>
        <dbReference type="ARBA" id="ARBA00023136"/>
    </source>
</evidence>
<gene>
    <name evidence="5" type="primary">yeaN_1</name>
    <name evidence="5" type="ORF">NCTC10754_00619</name>
</gene>
<feature type="transmembrane region" description="Helical" evidence="4">
    <location>
        <begin position="250"/>
        <end position="271"/>
    </location>
</feature>
<accession>A0A449IF75</accession>
<dbReference type="AlphaFoldDB" id="A0A449IF75"/>
<feature type="transmembrane region" description="Helical" evidence="4">
    <location>
        <begin position="278"/>
        <end position="301"/>
    </location>
</feature>
<feature type="transmembrane region" description="Helical" evidence="4">
    <location>
        <begin position="313"/>
        <end position="337"/>
    </location>
</feature>
<name>A0A449IF75_PSEFR</name>
<feature type="transmembrane region" description="Helical" evidence="4">
    <location>
        <begin position="51"/>
        <end position="73"/>
    </location>
</feature>
<organism evidence="5 6">
    <name type="scientific">Pseudomonas fragi</name>
    <dbReference type="NCBI Taxonomy" id="296"/>
    <lineage>
        <taxon>Bacteria</taxon>
        <taxon>Pseudomonadati</taxon>
        <taxon>Pseudomonadota</taxon>
        <taxon>Gammaproteobacteria</taxon>
        <taxon>Pseudomonadales</taxon>
        <taxon>Pseudomonadaceae</taxon>
        <taxon>Pseudomonas</taxon>
    </lineage>
</organism>
<dbReference type="GO" id="GO:0022857">
    <property type="term" value="F:transmembrane transporter activity"/>
    <property type="evidence" value="ECO:0007669"/>
    <property type="project" value="InterPro"/>
</dbReference>
<dbReference type="PANTHER" id="PTHR23523:SF2">
    <property type="entry name" value="2-NITROIMIDAZOLE TRANSPORTER"/>
    <property type="match status" value="1"/>
</dbReference>